<dbReference type="PANTHER" id="PTHR12598">
    <property type="entry name" value="COPPER HOMEOSTASIS PROTEIN CUTC"/>
    <property type="match status" value="1"/>
</dbReference>
<dbReference type="InterPro" id="IPR036822">
    <property type="entry name" value="CutC-like_dom_sf"/>
</dbReference>
<comment type="similarity">
    <text evidence="1">Belongs to the CutC family.</text>
</comment>
<dbReference type="PANTHER" id="PTHR12598:SF0">
    <property type="entry name" value="COPPER HOMEOSTASIS PROTEIN CUTC HOMOLOG"/>
    <property type="match status" value="1"/>
</dbReference>
<dbReference type="RefSeq" id="WP_101037087.1">
    <property type="nucleotide sequence ID" value="NZ_CP073801.1"/>
</dbReference>
<name>A0A855GLS5_9STAP</name>
<sequence length="206" mass="23593">MTTYNVVETFHDLYVSVNHGATHIVINQTGMTASYGFAKIAIEYCHPLNVRVYALINPSFQSYHYTLFDVEIMREDIRQLNRMEIDGFIFGALDSDNDLDIPVMRTLIQAAESTPVIMHSQFDKIPLRAQLKAMDALIEINVSAIITHGDVSYLKPILDNTHQLGRLLRHSKGEIEIIPEVADSDEFTELKKWIPFQHAYGRDIYH</sequence>
<proteinExistence type="inferred from homology"/>
<gene>
    <name evidence="3" type="ORF">CW686_10890</name>
</gene>
<dbReference type="GO" id="GO:0005507">
    <property type="term" value="F:copper ion binding"/>
    <property type="evidence" value="ECO:0007669"/>
    <property type="project" value="TreeGrafter"/>
</dbReference>
<organism evidence="3 4">
    <name type="scientific">Macrococcoides caseolyticum</name>
    <dbReference type="NCBI Taxonomy" id="69966"/>
    <lineage>
        <taxon>Bacteria</taxon>
        <taxon>Bacillati</taxon>
        <taxon>Bacillota</taxon>
        <taxon>Bacilli</taxon>
        <taxon>Bacillales</taxon>
        <taxon>Staphylococcaceae</taxon>
        <taxon>Macrococcoides</taxon>
    </lineage>
</organism>
<dbReference type="InterPro" id="IPR005627">
    <property type="entry name" value="CutC-like"/>
</dbReference>
<dbReference type="SUPFAM" id="SSF110395">
    <property type="entry name" value="CutC-like"/>
    <property type="match status" value="1"/>
</dbReference>
<evidence type="ECO:0000256" key="1">
    <source>
        <dbReference type="ARBA" id="ARBA00007768"/>
    </source>
</evidence>
<dbReference type="Gene3D" id="3.20.20.380">
    <property type="entry name" value="Copper homeostasis (CutC) domain"/>
    <property type="match status" value="1"/>
</dbReference>
<evidence type="ECO:0000256" key="2">
    <source>
        <dbReference type="ARBA" id="ARBA00019014"/>
    </source>
</evidence>
<comment type="caution">
    <text evidence="3">The sequence shown here is derived from an EMBL/GenBank/DDBJ whole genome shotgun (WGS) entry which is preliminary data.</text>
</comment>
<accession>A0A855GLS5</accession>
<protein>
    <recommendedName>
        <fullName evidence="2">Copper homeostasis protein cutC homolog</fullName>
    </recommendedName>
</protein>
<dbReference type="EMBL" id="PIXC01000032">
    <property type="protein sequence ID" value="PKE25306.1"/>
    <property type="molecule type" value="Genomic_DNA"/>
</dbReference>
<dbReference type="Proteomes" id="UP000233482">
    <property type="component" value="Unassembled WGS sequence"/>
</dbReference>
<evidence type="ECO:0000313" key="4">
    <source>
        <dbReference type="Proteomes" id="UP000233482"/>
    </source>
</evidence>
<dbReference type="AlphaFoldDB" id="A0A855GLS5"/>
<evidence type="ECO:0000313" key="3">
    <source>
        <dbReference type="EMBL" id="PKE25306.1"/>
    </source>
</evidence>
<reference evidence="3 4" key="1">
    <citation type="submission" date="2017-12" db="EMBL/GenBank/DDBJ databases">
        <title>Genomics of Macrococcus caseolyticus.</title>
        <authorList>
            <person name="MacFadyen A.C."/>
            <person name="Paterson G.K."/>
        </authorList>
    </citation>
    <scope>NUCLEOTIDE SEQUENCE [LARGE SCALE GENOMIC DNA]</scope>
    <source>
        <strain evidence="3 4">5788_EF188</strain>
    </source>
</reference>
<dbReference type="Pfam" id="PF03932">
    <property type="entry name" value="CutC"/>
    <property type="match status" value="1"/>
</dbReference>